<dbReference type="Proteomes" id="UP000295438">
    <property type="component" value="Unassembled WGS sequence"/>
</dbReference>
<dbReference type="InterPro" id="IPR020628">
    <property type="entry name" value="Formate_THF_ligase_CS"/>
</dbReference>
<dbReference type="RefSeq" id="WP_133389591.1">
    <property type="nucleotide sequence ID" value="NZ_SMUW01000022.1"/>
</dbReference>
<dbReference type="GO" id="GO:0004329">
    <property type="term" value="F:formate-tetrahydrofolate ligase activity"/>
    <property type="evidence" value="ECO:0007669"/>
    <property type="project" value="UniProtKB-UniRule"/>
</dbReference>
<comment type="caution">
    <text evidence="9">The sequence shown here is derived from an EMBL/GenBank/DDBJ whole genome shotgun (WGS) entry which is preliminary data.</text>
</comment>
<feature type="binding site" evidence="8">
    <location>
        <begin position="63"/>
        <end position="70"/>
    </location>
    <ligand>
        <name>ATP</name>
        <dbReference type="ChEBI" id="CHEBI:30616"/>
    </ligand>
</feature>
<dbReference type="FunFam" id="3.30.1510.10:FF:000001">
    <property type="entry name" value="Formate--tetrahydrofolate ligase"/>
    <property type="match status" value="1"/>
</dbReference>
<protein>
    <recommendedName>
        <fullName evidence="8">Formate--tetrahydrofolate ligase</fullName>
        <ecNumber evidence="8">6.3.4.3</ecNumber>
    </recommendedName>
    <alternativeName>
        <fullName evidence="8">Formyltetrahydrofolate synthetase</fullName>
        <shortName evidence="8">FHS</shortName>
        <shortName evidence="8">FTHFS</shortName>
    </alternativeName>
</protein>
<dbReference type="AlphaFoldDB" id="A0A4V3ASD8"/>
<dbReference type="GO" id="GO:0005524">
    <property type="term" value="F:ATP binding"/>
    <property type="evidence" value="ECO:0007669"/>
    <property type="project" value="UniProtKB-UniRule"/>
</dbReference>
<dbReference type="PROSITE" id="PS00722">
    <property type="entry name" value="FTHFS_2"/>
    <property type="match status" value="1"/>
</dbReference>
<dbReference type="Gene3D" id="3.10.410.10">
    <property type="entry name" value="Formyltetrahydrofolate synthetase, domain 3"/>
    <property type="match status" value="1"/>
</dbReference>
<comment type="pathway">
    <text evidence="1 8">One-carbon metabolism; tetrahydrofolate interconversion.</text>
</comment>
<dbReference type="InterPro" id="IPR000559">
    <property type="entry name" value="Formate_THF_ligase"/>
</dbReference>
<dbReference type="EC" id="6.3.4.3" evidence="8"/>
<evidence type="ECO:0000256" key="8">
    <source>
        <dbReference type="HAMAP-Rule" id="MF_01543"/>
    </source>
</evidence>
<dbReference type="FunFam" id="3.10.410.10:FF:000001">
    <property type="entry name" value="Putative formate--tetrahydrofolate ligase"/>
    <property type="match status" value="1"/>
</dbReference>
<reference evidence="9 10" key="1">
    <citation type="submission" date="2019-03" db="EMBL/GenBank/DDBJ databases">
        <title>Algoriphagus aquimaris sp. nov., isolated form marine sediment in Pohang, Korea.</title>
        <authorList>
            <person name="Kim J."/>
            <person name="Yoon S.-H."/>
            <person name="Lee S.-S."/>
        </authorList>
    </citation>
    <scope>NUCLEOTIDE SEQUENCE [LARGE SCALE GENOMIC DNA]</scope>
    <source>
        <strain evidence="9 10">F21</strain>
    </source>
</reference>
<evidence type="ECO:0000256" key="1">
    <source>
        <dbReference type="ARBA" id="ARBA00004777"/>
    </source>
</evidence>
<dbReference type="Pfam" id="PF01268">
    <property type="entry name" value="FTHFS"/>
    <property type="match status" value="1"/>
</dbReference>
<evidence type="ECO:0000256" key="3">
    <source>
        <dbReference type="ARBA" id="ARBA00022598"/>
    </source>
</evidence>
<dbReference type="GO" id="GO:0035999">
    <property type="term" value="P:tetrahydrofolate interconversion"/>
    <property type="evidence" value="ECO:0007669"/>
    <property type="project" value="UniProtKB-UniRule"/>
</dbReference>
<dbReference type="CDD" id="cd00477">
    <property type="entry name" value="FTHFS"/>
    <property type="match status" value="1"/>
</dbReference>
<comment type="catalytic activity">
    <reaction evidence="6 8">
        <text>(6S)-5,6,7,8-tetrahydrofolate + formate + ATP = (6R)-10-formyltetrahydrofolate + ADP + phosphate</text>
        <dbReference type="Rhea" id="RHEA:20221"/>
        <dbReference type="ChEBI" id="CHEBI:15740"/>
        <dbReference type="ChEBI" id="CHEBI:30616"/>
        <dbReference type="ChEBI" id="CHEBI:43474"/>
        <dbReference type="ChEBI" id="CHEBI:57453"/>
        <dbReference type="ChEBI" id="CHEBI:195366"/>
        <dbReference type="ChEBI" id="CHEBI:456216"/>
        <dbReference type="EC" id="6.3.4.3"/>
    </reaction>
</comment>
<dbReference type="HAMAP" id="MF_01543">
    <property type="entry name" value="FTHFS"/>
    <property type="match status" value="1"/>
</dbReference>
<accession>A0A4V3ASD8</accession>
<comment type="similarity">
    <text evidence="7 8">Belongs to the formate--tetrahydrofolate ligase family.</text>
</comment>
<evidence type="ECO:0000256" key="4">
    <source>
        <dbReference type="ARBA" id="ARBA00022741"/>
    </source>
</evidence>
<dbReference type="InterPro" id="IPR027417">
    <property type="entry name" value="P-loop_NTPase"/>
</dbReference>
<keyword evidence="2 8" id="KW-0554">One-carbon metabolism</keyword>
<dbReference type="NCBIfam" id="NF010030">
    <property type="entry name" value="PRK13505.1"/>
    <property type="match status" value="1"/>
</dbReference>
<keyword evidence="3 8" id="KW-0436">Ligase</keyword>
<gene>
    <name evidence="8" type="primary">fhs</name>
    <name evidence="9" type="ORF">E1898_01750</name>
</gene>
<evidence type="ECO:0000313" key="10">
    <source>
        <dbReference type="Proteomes" id="UP000295438"/>
    </source>
</evidence>
<dbReference type="Gene3D" id="3.40.50.300">
    <property type="entry name" value="P-loop containing nucleotide triphosphate hydrolases"/>
    <property type="match status" value="1"/>
</dbReference>
<evidence type="ECO:0000313" key="9">
    <source>
        <dbReference type="EMBL" id="TDK50107.1"/>
    </source>
</evidence>
<keyword evidence="10" id="KW-1185">Reference proteome</keyword>
<sequence>MNDLDIAKSVPPHPIRLITQKLGLPEEKIEPYGKFKAKLDLELIQEEKVQQSKLILVTAITPTPAGEGKTTVTIGLSDALNDLGKNSIAVIREPSLGPVFGLKGGAAGGGWSQVIPMEDINLHFTGDFHAIEKSNNLLAALLDNAIQSKVKNLQIDARSILWKRAMDMNDRSLRNIVCGLGGKSGGVPRETGFQITAASEVMAILCMSKDLEDLKNRFAKIYLGDRLDGSPVFASDLNAQGAMATLMKEAIKPNIVQTLGHHPALIHGGPFANIAQGTNSILATKMGMSLGEYAVTEAGFGSDLGAEKFFNIKCREAGISPKATVLVATIRALKYHGGKPLTDLETEDLEALEKGFPNLEHHLESLKKFEIPVVVAINVFKSDTEAEKKLLIDFCKKLNIPVALSEGWERGGSGCLDLAKLVIQEAENCNRSFKPTYELEDSVVDKIKKVSQKVYGASEIILSPKAQNQLKKIERLGYQKLPICIAKTQKSISDQEKLIGRPQGFQITIREFEFAAGAGFLIPMAGEILRMPGLPAKPAAESMDISGSGEISGLF</sequence>
<evidence type="ECO:0000256" key="7">
    <source>
        <dbReference type="ARBA" id="ARBA00061363"/>
    </source>
</evidence>
<organism evidence="9 10">
    <name type="scientific">Algoriphagus formosus</name>
    <dbReference type="NCBI Taxonomy" id="2007308"/>
    <lineage>
        <taxon>Bacteria</taxon>
        <taxon>Pseudomonadati</taxon>
        <taxon>Bacteroidota</taxon>
        <taxon>Cytophagia</taxon>
        <taxon>Cytophagales</taxon>
        <taxon>Cyclobacteriaceae</taxon>
        <taxon>Algoriphagus</taxon>
    </lineage>
</organism>
<proteinExistence type="inferred from homology"/>
<evidence type="ECO:0000256" key="2">
    <source>
        <dbReference type="ARBA" id="ARBA00022563"/>
    </source>
</evidence>
<dbReference type="UniPathway" id="UPA00193"/>
<evidence type="ECO:0000256" key="5">
    <source>
        <dbReference type="ARBA" id="ARBA00022840"/>
    </source>
</evidence>
<evidence type="ECO:0000256" key="6">
    <source>
        <dbReference type="ARBA" id="ARBA00049033"/>
    </source>
</evidence>
<dbReference type="SUPFAM" id="SSF52540">
    <property type="entry name" value="P-loop containing nucleoside triphosphate hydrolases"/>
    <property type="match status" value="1"/>
</dbReference>
<name>A0A4V3ASD8_9BACT</name>
<dbReference type="EMBL" id="SMUW01000022">
    <property type="protein sequence ID" value="TDK50107.1"/>
    <property type="molecule type" value="Genomic_DNA"/>
</dbReference>
<keyword evidence="4 8" id="KW-0547">Nucleotide-binding</keyword>
<dbReference type="Gene3D" id="3.30.1510.10">
    <property type="entry name" value="Domain 2, N(10)-formyltetrahydrofolate synthetase"/>
    <property type="match status" value="1"/>
</dbReference>
<keyword evidence="5 8" id="KW-0067">ATP-binding</keyword>